<feature type="binding site" evidence="7">
    <location>
        <position position="613"/>
    </location>
    <ligand>
        <name>Zn(2+)</name>
        <dbReference type="ChEBI" id="CHEBI:29105"/>
        <label>1</label>
    </ligand>
</feature>
<dbReference type="Gene3D" id="3.40.630.10">
    <property type="entry name" value="Zn peptidases"/>
    <property type="match status" value="1"/>
</dbReference>
<organism evidence="9 10">
    <name type="scientific">Pseudozyma flocculosa PF-1</name>
    <dbReference type="NCBI Taxonomy" id="1277687"/>
    <lineage>
        <taxon>Eukaryota</taxon>
        <taxon>Fungi</taxon>
        <taxon>Dikarya</taxon>
        <taxon>Basidiomycota</taxon>
        <taxon>Ustilaginomycotina</taxon>
        <taxon>Ustilaginomycetes</taxon>
        <taxon>Ustilaginales</taxon>
        <taxon>Ustilaginaceae</taxon>
        <taxon>Pseudozyma</taxon>
    </lineage>
</organism>
<keyword evidence="4" id="KW-0378">Hydrolase</keyword>
<dbReference type="AlphaFoldDB" id="A0A061H7Y1"/>
<evidence type="ECO:0000313" key="10">
    <source>
        <dbReference type="Proteomes" id="UP000053664"/>
    </source>
</evidence>
<dbReference type="InterPro" id="IPR036264">
    <property type="entry name" value="Bact_exopeptidase_dim_dom"/>
</dbReference>
<feature type="binding site" evidence="7">
    <location>
        <position position="252"/>
    </location>
    <ligand>
        <name>Zn(2+)</name>
        <dbReference type="ChEBI" id="CHEBI:29105"/>
        <label>1</label>
    </ligand>
</feature>
<dbReference type="FunFam" id="3.40.630.10:FF:000027">
    <property type="entry name" value="N-fatty-acyl-amino acid synthase/hydrolase PM20D1"/>
    <property type="match status" value="1"/>
</dbReference>
<dbReference type="InterPro" id="IPR011650">
    <property type="entry name" value="Peptidase_M20_dimer"/>
</dbReference>
<dbReference type="GeneID" id="19317665"/>
<feature type="binding site" evidence="7">
    <location>
        <position position="180"/>
    </location>
    <ligand>
        <name>Zn(2+)</name>
        <dbReference type="ChEBI" id="CHEBI:29105"/>
        <label>2</label>
    </ligand>
</feature>
<keyword evidence="5 7" id="KW-0862">Zinc</keyword>
<feature type="binding site" evidence="7">
    <location>
        <position position="217"/>
    </location>
    <ligand>
        <name>Zn(2+)</name>
        <dbReference type="ChEBI" id="CHEBI:29105"/>
        <label>1</label>
    </ligand>
</feature>
<dbReference type="CDD" id="cd05674">
    <property type="entry name" value="M20_yscS"/>
    <property type="match status" value="1"/>
</dbReference>
<dbReference type="OrthoDB" id="3064516at2759"/>
<evidence type="ECO:0000256" key="4">
    <source>
        <dbReference type="ARBA" id="ARBA00022801"/>
    </source>
</evidence>
<proteinExistence type="inferred from homology"/>
<dbReference type="PANTHER" id="PTHR45962:SF1">
    <property type="entry name" value="N-FATTY-ACYL-AMINO ACID SYNTHASE_HYDROLASE PM20D1"/>
    <property type="match status" value="1"/>
</dbReference>
<dbReference type="GO" id="GO:0004181">
    <property type="term" value="F:metallocarboxypeptidase activity"/>
    <property type="evidence" value="ECO:0007669"/>
    <property type="project" value="InterPro"/>
</dbReference>
<evidence type="ECO:0000256" key="6">
    <source>
        <dbReference type="PIRSR" id="PIRSR037217-1"/>
    </source>
</evidence>
<dbReference type="PANTHER" id="PTHR45962">
    <property type="entry name" value="N-FATTY-ACYL-AMINO ACID SYNTHASE/HYDROLASE PM20D1"/>
    <property type="match status" value="1"/>
</dbReference>
<evidence type="ECO:0000256" key="2">
    <source>
        <dbReference type="ARBA" id="ARBA00022670"/>
    </source>
</evidence>
<dbReference type="PROSITE" id="PS00759">
    <property type="entry name" value="ARGE_DAPE_CPG2_2"/>
    <property type="match status" value="1"/>
</dbReference>
<reference evidence="9 10" key="1">
    <citation type="journal article" date="2013" name="Plant Cell">
        <title>The transition from a phytopathogenic smut ancestor to an anamorphic biocontrol agent deciphered by comparative whole-genome analysis.</title>
        <authorList>
            <person name="Lefebvre F."/>
            <person name="Joly D.L."/>
            <person name="Labbe C."/>
            <person name="Teichmann B."/>
            <person name="Linning R."/>
            <person name="Belzile F."/>
            <person name="Bakkeren G."/>
            <person name="Belanger R.R."/>
        </authorList>
    </citation>
    <scope>NUCLEOTIDE SEQUENCE [LARGE SCALE GENOMIC DNA]</scope>
    <source>
        <strain evidence="9 10">PF-1</strain>
    </source>
</reference>
<dbReference type="HOGENOM" id="CLU_021802_11_0_1"/>
<dbReference type="InterPro" id="IPR002933">
    <property type="entry name" value="Peptidase_M20"/>
</dbReference>
<dbReference type="PROSITE" id="PS00758">
    <property type="entry name" value="ARGE_DAPE_CPG2_1"/>
    <property type="match status" value="1"/>
</dbReference>
<feature type="active site" description="Proton acceptor" evidence="6">
    <location>
        <position position="251"/>
    </location>
</feature>
<dbReference type="EMBL" id="KE361633">
    <property type="protein sequence ID" value="EPQ28753.1"/>
    <property type="molecule type" value="Genomic_DNA"/>
</dbReference>
<dbReference type="Gene3D" id="1.10.150.900">
    <property type="match status" value="1"/>
</dbReference>
<dbReference type="SUPFAM" id="SSF55031">
    <property type="entry name" value="Bacterial exopeptidase dimerisation domain"/>
    <property type="match status" value="1"/>
</dbReference>
<evidence type="ECO:0000256" key="5">
    <source>
        <dbReference type="ARBA" id="ARBA00022833"/>
    </source>
</evidence>
<evidence type="ECO:0000256" key="7">
    <source>
        <dbReference type="PIRSR" id="PIRSR037217-2"/>
    </source>
</evidence>
<dbReference type="GO" id="GO:0051603">
    <property type="term" value="P:proteolysis involved in protein catabolic process"/>
    <property type="evidence" value="ECO:0007669"/>
    <property type="project" value="TreeGrafter"/>
</dbReference>
<evidence type="ECO:0000313" key="9">
    <source>
        <dbReference type="EMBL" id="EPQ28753.1"/>
    </source>
</evidence>
<name>A0A061H7Y1_9BASI</name>
<evidence type="ECO:0000256" key="1">
    <source>
        <dbReference type="ARBA" id="ARBA00006247"/>
    </source>
</evidence>
<evidence type="ECO:0000256" key="3">
    <source>
        <dbReference type="ARBA" id="ARBA00022723"/>
    </source>
</evidence>
<feature type="active site" evidence="6">
    <location>
        <position position="182"/>
    </location>
</feature>
<dbReference type="PIRSF" id="PIRSF037217">
    <property type="entry name" value="Carboxypeptidase_S"/>
    <property type="match status" value="1"/>
</dbReference>
<dbReference type="RefSeq" id="XP_007879267.1">
    <property type="nucleotide sequence ID" value="XM_007881076.1"/>
</dbReference>
<dbReference type="SUPFAM" id="SSF53187">
    <property type="entry name" value="Zn-dependent exopeptidases"/>
    <property type="match status" value="1"/>
</dbReference>
<dbReference type="Pfam" id="PF01546">
    <property type="entry name" value="Peptidase_M20"/>
    <property type="match status" value="1"/>
</dbReference>
<feature type="domain" description="Peptidase M20 dimerisation" evidence="8">
    <location>
        <begin position="303"/>
        <end position="494"/>
    </location>
</feature>
<dbReference type="KEGG" id="pfp:PFL1_03556"/>
<dbReference type="Pfam" id="PF07687">
    <property type="entry name" value="M20_dimer"/>
    <property type="match status" value="1"/>
</dbReference>
<dbReference type="InterPro" id="IPR047177">
    <property type="entry name" value="Pept_M20A"/>
</dbReference>
<dbReference type="GO" id="GO:0046872">
    <property type="term" value="F:metal ion binding"/>
    <property type="evidence" value="ECO:0007669"/>
    <property type="project" value="UniProtKB-KW"/>
</dbReference>
<keyword evidence="3 7" id="KW-0479">Metal-binding</keyword>
<dbReference type="Gene3D" id="3.30.70.360">
    <property type="match status" value="1"/>
</dbReference>
<comment type="similarity">
    <text evidence="1">Belongs to the peptidase M20A family.</text>
</comment>
<dbReference type="Proteomes" id="UP000053664">
    <property type="component" value="Unassembled WGS sequence"/>
</dbReference>
<dbReference type="InterPro" id="IPR017141">
    <property type="entry name" value="Pept_M20_carboxypep"/>
</dbReference>
<accession>A0A061H7Y1</accession>
<keyword evidence="2" id="KW-0645">Protease</keyword>
<feature type="binding site" evidence="7">
    <location>
        <position position="280"/>
    </location>
    <ligand>
        <name>Zn(2+)</name>
        <dbReference type="ChEBI" id="CHEBI:29105"/>
        <label>2</label>
    </ligand>
</feature>
<sequence length="643" mass="69510">MVEKAASTAGLLGHAEPAASARAPRRGGFNAVVKAILVSACTAIFVGSAVLLCSSHGSTDELYFALGRYLDVPQPSHLTASCPQQQPYQPKGEPASVALDVLADRLSKAIQIDTTVGDNWPSPKDDPERWRAFDKFADYLRTSFPRAHERLELEKINEHGLLYTWKGSQGDLKPLLMMAHQDVVPVNPETLGQWVHPPFDGYIDRDNQTVWGRGATDCKSWLVSIMSTVEAMLERGFEPKRTILFSFGFDEESNGPQGAAHLSARIEEVWGRDSIAMLVDEGNPILSASDPMAPGISVALPGVEEKGLLDIEVTIETSGGHSSAPPPHTSIGLVSRAVAALEDARDRLEADHLIDHSASLTFLQCIRDAPGFPPNLRTALKDLDWASRSSIFGDASAIASLPLPSGIDALAASTIGRILDRGKNRRIRRAKERIVHAMPDQLRVPFLTTTAADVIHGGVKLNALPESASAFLDHRIASSSGIDKLHKHYIKTLTPLAREHGLSFEAFGNAVNVTGGAAGSQGKLTIKHLRQGFEPAPNTPLVGDEAAPWNLFSSIIRSTWKNEDGSPVLVAPSMMQGNTDSRYFNNLTKHIFRFGPNTVMADKTGLGAMTGVHTINEHFAIQGLGDAVRFYSTLFQAVGDEKL</sequence>
<dbReference type="eggNOG" id="KOG2275">
    <property type="taxonomic scope" value="Eukaryota"/>
</dbReference>
<dbReference type="InterPro" id="IPR001261">
    <property type="entry name" value="ArgE/DapE_CS"/>
</dbReference>
<protein>
    <recommendedName>
        <fullName evidence="8">Peptidase M20 dimerisation domain-containing protein</fullName>
    </recommendedName>
</protein>
<evidence type="ECO:0000259" key="8">
    <source>
        <dbReference type="Pfam" id="PF07687"/>
    </source>
</evidence>
<feature type="binding site" evidence="7">
    <location>
        <position position="217"/>
    </location>
    <ligand>
        <name>Zn(2+)</name>
        <dbReference type="ChEBI" id="CHEBI:29105"/>
        <label>2</label>
    </ligand>
</feature>
<gene>
    <name evidence="9" type="ORF">PFL1_03556</name>
</gene>
<dbReference type="GO" id="GO:0000328">
    <property type="term" value="C:fungal-type vacuole lumen"/>
    <property type="evidence" value="ECO:0007669"/>
    <property type="project" value="TreeGrafter"/>
</dbReference>